<keyword evidence="1" id="KW-0285">Flavoprotein</keyword>
<reference evidence="6 7" key="1">
    <citation type="submission" date="2020-04" db="EMBL/GenBank/DDBJ databases">
        <title>Gordonia sp. nov. TBRC 11910.</title>
        <authorList>
            <person name="Suriyachadkun C."/>
        </authorList>
    </citation>
    <scope>NUCLEOTIDE SEQUENCE [LARGE SCALE GENOMIC DNA]</scope>
    <source>
        <strain evidence="6 7">TBRC 11910</strain>
    </source>
</reference>
<keyword evidence="7" id="KW-1185">Reference proteome</keyword>
<evidence type="ECO:0000313" key="6">
    <source>
        <dbReference type="EMBL" id="NMO01866.1"/>
    </source>
</evidence>
<dbReference type="GO" id="GO:0010181">
    <property type="term" value="F:FMN binding"/>
    <property type="evidence" value="ECO:0007669"/>
    <property type="project" value="InterPro"/>
</dbReference>
<feature type="binding site" evidence="4">
    <location>
        <begin position="67"/>
        <end position="72"/>
    </location>
    <ligand>
        <name>FMN</name>
        <dbReference type="ChEBI" id="CHEBI:58210"/>
    </ligand>
</feature>
<accession>A0A848KT48</accession>
<dbReference type="GO" id="GO:0004733">
    <property type="term" value="F:pyridoxamine phosphate oxidase activity"/>
    <property type="evidence" value="ECO:0007669"/>
    <property type="project" value="InterPro"/>
</dbReference>
<evidence type="ECO:0000259" key="5">
    <source>
        <dbReference type="Pfam" id="PF01243"/>
    </source>
</evidence>
<dbReference type="PANTHER" id="PTHR10851:SF0">
    <property type="entry name" value="PYRIDOXINE-5'-PHOSPHATE OXIDASE"/>
    <property type="match status" value="1"/>
</dbReference>
<dbReference type="InterPro" id="IPR000659">
    <property type="entry name" value="Pyridox_Oxase"/>
</dbReference>
<name>A0A848KT48_9ACTN</name>
<evidence type="ECO:0000256" key="3">
    <source>
        <dbReference type="ARBA" id="ARBA00023002"/>
    </source>
</evidence>
<evidence type="ECO:0000313" key="7">
    <source>
        <dbReference type="Proteomes" id="UP000550729"/>
    </source>
</evidence>
<feature type="binding site" evidence="4">
    <location>
        <position position="169"/>
    </location>
    <ligand>
        <name>FMN</name>
        <dbReference type="ChEBI" id="CHEBI:58210"/>
    </ligand>
</feature>
<gene>
    <name evidence="6" type="ORF">HH308_11655</name>
</gene>
<dbReference type="SUPFAM" id="SSF50475">
    <property type="entry name" value="FMN-binding split barrel"/>
    <property type="match status" value="1"/>
</dbReference>
<feature type="binding site" evidence="4">
    <location>
        <position position="159"/>
    </location>
    <ligand>
        <name>FMN</name>
        <dbReference type="ChEBI" id="CHEBI:58210"/>
    </ligand>
</feature>
<evidence type="ECO:0000256" key="2">
    <source>
        <dbReference type="ARBA" id="ARBA00022643"/>
    </source>
</evidence>
<organism evidence="6 7">
    <name type="scientific">Gordonia asplenii</name>
    <dbReference type="NCBI Taxonomy" id="2725283"/>
    <lineage>
        <taxon>Bacteria</taxon>
        <taxon>Bacillati</taxon>
        <taxon>Actinomycetota</taxon>
        <taxon>Actinomycetes</taxon>
        <taxon>Mycobacteriales</taxon>
        <taxon>Gordoniaceae</taxon>
        <taxon>Gordonia</taxon>
    </lineage>
</organism>
<evidence type="ECO:0000256" key="4">
    <source>
        <dbReference type="PIRSR" id="PIRSR000190-2"/>
    </source>
</evidence>
<dbReference type="PANTHER" id="PTHR10851">
    <property type="entry name" value="PYRIDOXINE-5-PHOSPHATE OXIDASE"/>
    <property type="match status" value="1"/>
</dbReference>
<dbReference type="Proteomes" id="UP000550729">
    <property type="component" value="Unassembled WGS sequence"/>
</dbReference>
<dbReference type="Pfam" id="PF01243">
    <property type="entry name" value="PNPOx_N"/>
    <property type="match status" value="1"/>
</dbReference>
<keyword evidence="3" id="KW-0560">Oxidoreductase</keyword>
<dbReference type="Gene3D" id="2.30.110.10">
    <property type="entry name" value="Electron Transport, Fmn-binding Protein, Chain A"/>
    <property type="match status" value="2"/>
</dbReference>
<dbReference type="InterPro" id="IPR011576">
    <property type="entry name" value="Pyridox_Oxase_N"/>
</dbReference>
<comment type="cofactor">
    <cofactor evidence="4">
        <name>FMN</name>
        <dbReference type="ChEBI" id="CHEBI:58210"/>
    </cofactor>
    <text evidence="4">Binds 1 FMN per subunit.</text>
</comment>
<keyword evidence="2 4" id="KW-0288">FMN</keyword>
<feature type="binding site" evidence="4">
    <location>
        <position position="88"/>
    </location>
    <ligand>
        <name>FMN</name>
        <dbReference type="ChEBI" id="CHEBI:58210"/>
    </ligand>
</feature>
<dbReference type="AlphaFoldDB" id="A0A848KT48"/>
<protein>
    <submittedName>
        <fullName evidence="6">Pyridoxamine 5'-phosphate oxidase</fullName>
    </submittedName>
</protein>
<dbReference type="InterPro" id="IPR012349">
    <property type="entry name" value="Split_barrel_FMN-bd"/>
</dbReference>
<dbReference type="EMBL" id="JABBNB010000010">
    <property type="protein sequence ID" value="NMO01866.1"/>
    <property type="molecule type" value="Genomic_DNA"/>
</dbReference>
<feature type="domain" description="Pyridoxamine 5'-phosphate oxidase N-terminal" evidence="5">
    <location>
        <begin position="42"/>
        <end position="159"/>
    </location>
</feature>
<evidence type="ECO:0000256" key="1">
    <source>
        <dbReference type="ARBA" id="ARBA00022630"/>
    </source>
</evidence>
<dbReference type="GO" id="GO:0008615">
    <property type="term" value="P:pyridoxine biosynthetic process"/>
    <property type="evidence" value="ECO:0007669"/>
    <property type="project" value="InterPro"/>
</dbReference>
<dbReference type="PIRSF" id="PIRSF000190">
    <property type="entry name" value="Pyd_amn-ph_oxd"/>
    <property type="match status" value="1"/>
</dbReference>
<dbReference type="RefSeq" id="WP_170194373.1">
    <property type="nucleotide sequence ID" value="NZ_JABBNB010000010.1"/>
</dbReference>
<comment type="caution">
    <text evidence="6">The sequence shown here is derived from an EMBL/GenBank/DDBJ whole genome shotgun (WGS) entry which is preliminary data.</text>
</comment>
<proteinExistence type="predicted"/>
<sequence length="185" mass="20447">MTDDTAARLRDIPVLTGAPPGDSISGWSTEPVEQFLRWLDVALESGVAEPHAASFATVDSDGMPDARVLILKDVDGRGWAFAGPASGRRGAQLAVNPAAALTFWWQPLVRSVRVRGRVVEASMQESEADLAARSEAARAEVTPGDWRLWRVVADRVEFWEGSTDRRHIRVVYSRETDSGWSVRRY</sequence>